<reference evidence="1 2" key="1">
    <citation type="submission" date="2019-01" db="EMBL/GenBank/DDBJ databases">
        <title>Leuconostoc litchii sp. nov., a novel lactic acid bacterium isolated from lychee.</title>
        <authorList>
            <person name="Wang L.-T."/>
        </authorList>
    </citation>
    <scope>NUCLEOTIDE SEQUENCE [LARGE SCALE GENOMIC DNA]</scope>
    <source>
        <strain evidence="1 2">MB7</strain>
    </source>
</reference>
<evidence type="ECO:0000313" key="1">
    <source>
        <dbReference type="EMBL" id="TYC46861.1"/>
    </source>
</evidence>
<protein>
    <submittedName>
        <fullName evidence="1">Phage terminase small subunit P27 family</fullName>
    </submittedName>
</protein>
<name>A0A6P2CPF9_9LACO</name>
<accession>A0A6P2CPF9</accession>
<keyword evidence="2" id="KW-1185">Reference proteome</keyword>
<dbReference type="InterPro" id="IPR006448">
    <property type="entry name" value="Phage_term_ssu_P27"/>
</dbReference>
<dbReference type="OrthoDB" id="6010489at2"/>
<comment type="caution">
    <text evidence="1">The sequence shown here is derived from an EMBL/GenBank/DDBJ whole genome shotgun (WGS) entry which is preliminary data.</text>
</comment>
<gene>
    <name evidence="1" type="ORF">ESZ47_01590</name>
</gene>
<dbReference type="Pfam" id="PF05119">
    <property type="entry name" value="Terminase_4"/>
    <property type="match status" value="1"/>
</dbReference>
<dbReference type="NCBIfam" id="TIGR01558">
    <property type="entry name" value="sm_term_P27"/>
    <property type="match status" value="1"/>
</dbReference>
<sequence>MLLVYHKLLTKGGVYLANKRNAGRKRTTRTDESLRADRRERNLEFQEKQNELTELQDTPPYHLKGSGVTMWKKIVPELRKLGTIKQIDTVNLEAFCSSYATYIVAEKEISENGIFAYNFDDEGNKTTDFSKKNPAYSIMNDSIKTLKSLAVDLGLSFDSRSGQLVPSDNVVSESDKKSGLWAVNFGAEI</sequence>
<dbReference type="Proteomes" id="UP000442244">
    <property type="component" value="Unassembled WGS sequence"/>
</dbReference>
<dbReference type="AlphaFoldDB" id="A0A6P2CPF9"/>
<organism evidence="1 2">
    <name type="scientific">Leuconostoc litchii</name>
    <dbReference type="NCBI Taxonomy" id="1981069"/>
    <lineage>
        <taxon>Bacteria</taxon>
        <taxon>Bacillati</taxon>
        <taxon>Bacillota</taxon>
        <taxon>Bacilli</taxon>
        <taxon>Lactobacillales</taxon>
        <taxon>Lactobacillaceae</taxon>
        <taxon>Leuconostoc</taxon>
    </lineage>
</organism>
<dbReference type="EMBL" id="SDGY01000001">
    <property type="protein sequence ID" value="TYC46861.1"/>
    <property type="molecule type" value="Genomic_DNA"/>
</dbReference>
<evidence type="ECO:0000313" key="2">
    <source>
        <dbReference type="Proteomes" id="UP000442244"/>
    </source>
</evidence>
<proteinExistence type="predicted"/>